<organism evidence="2 3">
    <name type="scientific">Blastopirellula marina</name>
    <dbReference type="NCBI Taxonomy" id="124"/>
    <lineage>
        <taxon>Bacteria</taxon>
        <taxon>Pseudomonadati</taxon>
        <taxon>Planctomycetota</taxon>
        <taxon>Planctomycetia</taxon>
        <taxon>Pirellulales</taxon>
        <taxon>Pirellulaceae</taxon>
        <taxon>Blastopirellula</taxon>
    </lineage>
</organism>
<evidence type="ECO:0000313" key="3">
    <source>
        <dbReference type="Proteomes" id="UP000237819"/>
    </source>
</evidence>
<dbReference type="InterPro" id="IPR036188">
    <property type="entry name" value="FAD/NAD-bd_sf"/>
</dbReference>
<dbReference type="EMBL" id="PUHZ01000012">
    <property type="protein sequence ID" value="PQO45999.1"/>
    <property type="molecule type" value="Genomic_DNA"/>
</dbReference>
<dbReference type="Pfam" id="PF01593">
    <property type="entry name" value="Amino_oxidase"/>
    <property type="match status" value="1"/>
</dbReference>
<reference evidence="2 3" key="1">
    <citation type="submission" date="2018-02" db="EMBL/GenBank/DDBJ databases">
        <title>Comparative genomes isolates from brazilian mangrove.</title>
        <authorList>
            <person name="Araujo J.E."/>
            <person name="Taketani R.G."/>
            <person name="Silva M.C.P."/>
            <person name="Loureco M.V."/>
            <person name="Andreote F.D."/>
        </authorList>
    </citation>
    <scope>NUCLEOTIDE SEQUENCE [LARGE SCALE GENOMIC DNA]</scope>
    <source>
        <strain evidence="2 3">Nap-Phe MGV</strain>
    </source>
</reference>
<dbReference type="PANTHER" id="PTHR42923:SF17">
    <property type="entry name" value="AMINE OXIDASE DOMAIN-CONTAINING PROTEIN"/>
    <property type="match status" value="1"/>
</dbReference>
<dbReference type="GO" id="GO:0016491">
    <property type="term" value="F:oxidoreductase activity"/>
    <property type="evidence" value="ECO:0007669"/>
    <property type="project" value="InterPro"/>
</dbReference>
<dbReference type="OrthoDB" id="20837at2"/>
<dbReference type="InterPro" id="IPR002937">
    <property type="entry name" value="Amino_oxidase"/>
</dbReference>
<protein>
    <submittedName>
        <fullName evidence="2">FAD-dependent oxidoreductase</fullName>
    </submittedName>
</protein>
<dbReference type="AlphaFoldDB" id="A0A2S8GNK0"/>
<comment type="caution">
    <text evidence="2">The sequence shown here is derived from an EMBL/GenBank/DDBJ whole genome shotgun (WGS) entry which is preliminary data.</text>
</comment>
<sequence>MRIAIIGSGISGLVCARLLSYEHEVVVLEADSRIGGHTNTLQTQWEGEAHAIDAGFIVYNERTYPNFTRILADLEVATDPTSMSFSVRCDQTGLEYNGGSLDGVFAQRKNLVSPYFLRMLADILRFNRDGEKDLAKVPAEQTVGEYLAEKGYSRQFAEKYLLPMGAAIWSCPLGQFSQFPIRFILEFYVNHGLLRLRDRPTWRVVRGGSQQYVDRLVAPFRSQIRVNCPVRSVRRCHEDVLVMHEAGSERFDEVVFACHSDQALRLLADADDIEQEMLSAFPYYASQACLHTDESVLPRSRRAWASWNYHVPAGDASRPTLTYNMNMLQHIDSRHTFCVTLNEDEAIDPAKVIARFNYSHPLFTTRRAEVQRRHHELIRHRHTSYCGAYWRNGFHEDGVVSALAVCRKFGIGDWSLGPQRPHARSPHVAPSLQAVSAGECA</sequence>
<dbReference type="RefSeq" id="WP_105335699.1">
    <property type="nucleotide sequence ID" value="NZ_PUHZ01000012.1"/>
</dbReference>
<gene>
    <name evidence="2" type="ORF">C5Y93_12185</name>
</gene>
<proteinExistence type="predicted"/>
<dbReference type="SUPFAM" id="SSF51905">
    <property type="entry name" value="FAD/NAD(P)-binding domain"/>
    <property type="match status" value="1"/>
</dbReference>
<dbReference type="PANTHER" id="PTHR42923">
    <property type="entry name" value="PROTOPORPHYRINOGEN OXIDASE"/>
    <property type="match status" value="1"/>
</dbReference>
<evidence type="ECO:0000313" key="2">
    <source>
        <dbReference type="EMBL" id="PQO45999.1"/>
    </source>
</evidence>
<accession>A0A2S8GNK0</accession>
<name>A0A2S8GNK0_9BACT</name>
<dbReference type="InterPro" id="IPR050464">
    <property type="entry name" value="Zeta_carotene_desat/Oxidored"/>
</dbReference>
<dbReference type="FunFam" id="1.10.405.20:FF:000001">
    <property type="entry name" value="Amine oxidase"/>
    <property type="match status" value="1"/>
</dbReference>
<feature type="domain" description="Amine oxidase" evidence="1">
    <location>
        <begin position="10"/>
        <end position="270"/>
    </location>
</feature>
<evidence type="ECO:0000259" key="1">
    <source>
        <dbReference type="Pfam" id="PF01593"/>
    </source>
</evidence>
<dbReference type="Gene3D" id="3.50.50.60">
    <property type="entry name" value="FAD/NAD(P)-binding domain"/>
    <property type="match status" value="1"/>
</dbReference>
<dbReference type="Proteomes" id="UP000237819">
    <property type="component" value="Unassembled WGS sequence"/>
</dbReference>